<dbReference type="InterPro" id="IPR000529">
    <property type="entry name" value="Ribosomal_bS6"/>
</dbReference>
<evidence type="ECO:0000313" key="4">
    <source>
        <dbReference type="EMBL" id="KKS41206.1"/>
    </source>
</evidence>
<dbReference type="InterPro" id="IPR014717">
    <property type="entry name" value="Transl_elong_EF1B/ribsomal_bS6"/>
</dbReference>
<comment type="similarity">
    <text evidence="1">Belongs to the bacterial ribosomal protein bS6 family.</text>
</comment>
<dbReference type="GO" id="GO:0003735">
    <property type="term" value="F:structural constituent of ribosome"/>
    <property type="evidence" value="ECO:0007669"/>
    <property type="project" value="InterPro"/>
</dbReference>
<sequence length="128" mass="14536">MPKTKKILKNDDLSGESVKKAILELTVVSSENDANAIESIEGLFLKHQAVALEKKDWGSKIFSRVIRKQPQGHYFFFLIDIPIRNLLAFEKDLVTKEGILRYFIIKAVPSLKSPAQKKAKKGQREVKV</sequence>
<name>A0A0G1B4D0_9BACT</name>
<proteinExistence type="inferred from homology"/>
<dbReference type="GO" id="GO:0006412">
    <property type="term" value="P:translation"/>
    <property type="evidence" value="ECO:0007669"/>
    <property type="project" value="InterPro"/>
</dbReference>
<dbReference type="AlphaFoldDB" id="A0A0G1B4D0"/>
<dbReference type="GO" id="GO:0019843">
    <property type="term" value="F:rRNA binding"/>
    <property type="evidence" value="ECO:0007669"/>
    <property type="project" value="InterPro"/>
</dbReference>
<evidence type="ECO:0000313" key="5">
    <source>
        <dbReference type="Proteomes" id="UP000034875"/>
    </source>
</evidence>
<dbReference type="InterPro" id="IPR035980">
    <property type="entry name" value="Ribosomal_bS6_sf"/>
</dbReference>
<evidence type="ECO:0000256" key="1">
    <source>
        <dbReference type="ARBA" id="ARBA00009512"/>
    </source>
</evidence>
<dbReference type="Gene3D" id="3.30.70.60">
    <property type="match status" value="1"/>
</dbReference>
<gene>
    <name evidence="4" type="ORF">UV05_C0059G0009</name>
</gene>
<dbReference type="SUPFAM" id="SSF54995">
    <property type="entry name" value="Ribosomal protein S6"/>
    <property type="match status" value="1"/>
</dbReference>
<evidence type="ECO:0000256" key="2">
    <source>
        <dbReference type="ARBA" id="ARBA00035294"/>
    </source>
</evidence>
<dbReference type="Pfam" id="PF01250">
    <property type="entry name" value="Ribosomal_S6"/>
    <property type="match status" value="1"/>
</dbReference>
<protein>
    <recommendedName>
        <fullName evidence="2">Small ribosomal subunit protein bS6</fullName>
    </recommendedName>
    <alternativeName>
        <fullName evidence="3">30S ribosomal protein S6</fullName>
    </alternativeName>
</protein>
<accession>A0A0G1B4D0</accession>
<organism evidence="4 5">
    <name type="scientific">candidate division CPR1 bacterium GW2011_GWA2_42_17</name>
    <dbReference type="NCBI Taxonomy" id="1618341"/>
    <lineage>
        <taxon>Bacteria</taxon>
        <taxon>candidate division CPR1</taxon>
    </lineage>
</organism>
<reference evidence="4 5" key="1">
    <citation type="journal article" date="2015" name="Nature">
        <title>rRNA introns, odd ribosomes, and small enigmatic genomes across a large radiation of phyla.</title>
        <authorList>
            <person name="Brown C.T."/>
            <person name="Hug L.A."/>
            <person name="Thomas B.C."/>
            <person name="Sharon I."/>
            <person name="Castelle C.J."/>
            <person name="Singh A."/>
            <person name="Wilkins M.J."/>
            <person name="Williams K.H."/>
            <person name="Banfield J.F."/>
        </authorList>
    </citation>
    <scope>NUCLEOTIDE SEQUENCE [LARGE SCALE GENOMIC DNA]</scope>
</reference>
<dbReference type="GO" id="GO:0005840">
    <property type="term" value="C:ribosome"/>
    <property type="evidence" value="ECO:0007669"/>
    <property type="project" value="InterPro"/>
</dbReference>
<evidence type="ECO:0000256" key="3">
    <source>
        <dbReference type="ARBA" id="ARBA00035520"/>
    </source>
</evidence>
<dbReference type="Proteomes" id="UP000034875">
    <property type="component" value="Unassembled WGS sequence"/>
</dbReference>
<dbReference type="EMBL" id="LCCZ01000059">
    <property type="protein sequence ID" value="KKS41206.1"/>
    <property type="molecule type" value="Genomic_DNA"/>
</dbReference>
<comment type="caution">
    <text evidence="4">The sequence shown here is derived from an EMBL/GenBank/DDBJ whole genome shotgun (WGS) entry which is preliminary data.</text>
</comment>